<evidence type="ECO:0000313" key="2">
    <source>
        <dbReference type="Proteomes" id="UP000028782"/>
    </source>
</evidence>
<dbReference type="KEGG" id="ctes:O987_16830"/>
<protein>
    <submittedName>
        <fullName evidence="1">Uncharacterized protein</fullName>
    </submittedName>
</protein>
<dbReference type="HOGENOM" id="CLU_097918_0_0_4"/>
<reference evidence="1 2" key="1">
    <citation type="journal article" date="2014" name="Genome Announc.">
        <title>Complete Genome Sequence of Polychlorinated Biphenyl Degrader Comamonas testosteroni TK102 (NBRC 109938).</title>
        <authorList>
            <person name="Fukuda K."/>
            <person name="Hosoyama A."/>
            <person name="Tsuchikane K."/>
            <person name="Ohji S."/>
            <person name="Yamazoe A."/>
            <person name="Fujita N."/>
            <person name="Shintani M."/>
            <person name="Kimbara K."/>
        </authorList>
    </citation>
    <scope>NUCLEOTIDE SEQUENCE [LARGE SCALE GENOMIC DNA]</scope>
    <source>
        <strain evidence="1">TK102</strain>
    </source>
</reference>
<evidence type="ECO:0000313" key="1">
    <source>
        <dbReference type="EMBL" id="AIJ47478.1"/>
    </source>
</evidence>
<dbReference type="EMBL" id="CP006704">
    <property type="protein sequence ID" value="AIJ47478.1"/>
    <property type="molecule type" value="Genomic_DNA"/>
</dbReference>
<accession>A0A076PP00</accession>
<dbReference type="Proteomes" id="UP000028782">
    <property type="component" value="Chromosome"/>
</dbReference>
<dbReference type="RefSeq" id="WP_043373484.1">
    <property type="nucleotide sequence ID" value="NZ_CP006704.1"/>
</dbReference>
<name>A0A076PP00_COMTE</name>
<gene>
    <name evidence="1" type="ORF">O987_16830</name>
</gene>
<dbReference type="AlphaFoldDB" id="A0A076PP00"/>
<proteinExistence type="predicted"/>
<organism evidence="1 2">
    <name type="scientific">Comamonas testosteroni TK102</name>
    <dbReference type="NCBI Taxonomy" id="1392005"/>
    <lineage>
        <taxon>Bacteria</taxon>
        <taxon>Pseudomonadati</taxon>
        <taxon>Pseudomonadota</taxon>
        <taxon>Betaproteobacteria</taxon>
        <taxon>Burkholderiales</taxon>
        <taxon>Comamonadaceae</taxon>
        <taxon>Comamonas</taxon>
    </lineage>
</organism>
<sequence length="263" mass="29110">MTAARALPLAAAGHCTRDPLRGGLRMGLWLLPGLVLCSLAACSSAPTNHGEVKGENFHSRELLQSDSNRMATLAMKENLESLFLIMDKLYRRNPAEWKKTASSREAAMTYVRIAVMERQPWHELQDKRDVAALSLALQPEFAGDRVAAFVHAAADMLITAHGGRTSFTLIDGLDPQHVFNAARNLEIANWILNSRKAPGGKPLLLSNQIAEEGRNLSFEREMGKIIGRLDLVADYTTERYRRSVIGYAQGLLAGPFMQFLPVR</sequence>